<dbReference type="InterPro" id="IPR007110">
    <property type="entry name" value="Ig-like_dom"/>
</dbReference>
<reference evidence="7" key="1">
    <citation type="submission" date="2023-06" db="EMBL/GenBank/DDBJ databases">
        <title>Reference genome for the Northern bat (Eptesicus nilssonii), a most northern bat species.</title>
        <authorList>
            <person name="Laine V.N."/>
            <person name="Pulliainen A.T."/>
            <person name="Lilley T.M."/>
        </authorList>
    </citation>
    <scope>NUCLEOTIDE SEQUENCE</scope>
    <source>
        <strain evidence="7">BLF_Eptnil</strain>
        <tissue evidence="7">Kidney</tissue>
    </source>
</reference>
<dbReference type="PROSITE" id="PS50835">
    <property type="entry name" value="IG_LIKE"/>
    <property type="match status" value="1"/>
</dbReference>
<dbReference type="InterPro" id="IPR015955">
    <property type="entry name" value="Lactate_DH/Glyco_Ohase_4_C"/>
</dbReference>
<dbReference type="InterPro" id="IPR051287">
    <property type="entry name" value="TCR_variable_region"/>
</dbReference>
<dbReference type="GO" id="GO:0016616">
    <property type="term" value="F:oxidoreductase activity, acting on the CH-OH group of donors, NAD or NADP as acceptor"/>
    <property type="evidence" value="ECO:0007669"/>
    <property type="project" value="InterPro"/>
</dbReference>
<dbReference type="GO" id="GO:0002250">
    <property type="term" value="P:adaptive immune response"/>
    <property type="evidence" value="ECO:0007669"/>
    <property type="project" value="UniProtKB-KW"/>
</dbReference>
<keyword evidence="4" id="KW-0393">Immunoglobulin domain</keyword>
<dbReference type="SUPFAM" id="SSF56327">
    <property type="entry name" value="LDH C-terminal domain-like"/>
    <property type="match status" value="1"/>
</dbReference>
<dbReference type="AlphaFoldDB" id="A0AA40HXK1"/>
<dbReference type="InterPro" id="IPR022383">
    <property type="entry name" value="Lactate/malate_DH_C"/>
</dbReference>
<evidence type="ECO:0000313" key="8">
    <source>
        <dbReference type="Proteomes" id="UP001177744"/>
    </source>
</evidence>
<keyword evidence="5" id="KW-1279">T cell receptor</keyword>
<evidence type="ECO:0000256" key="2">
    <source>
        <dbReference type="ARBA" id="ARBA00023130"/>
    </source>
</evidence>
<dbReference type="SUPFAM" id="SSF48726">
    <property type="entry name" value="Immunoglobulin"/>
    <property type="match status" value="1"/>
</dbReference>
<protein>
    <recommendedName>
        <fullName evidence="6">Ig-like domain-containing protein</fullName>
    </recommendedName>
</protein>
<organism evidence="7 8">
    <name type="scientific">Cnephaeus nilssonii</name>
    <name type="common">Northern bat</name>
    <name type="synonym">Eptesicus nilssonii</name>
    <dbReference type="NCBI Taxonomy" id="3371016"/>
    <lineage>
        <taxon>Eukaryota</taxon>
        <taxon>Metazoa</taxon>
        <taxon>Chordata</taxon>
        <taxon>Craniata</taxon>
        <taxon>Vertebrata</taxon>
        <taxon>Euteleostomi</taxon>
        <taxon>Mammalia</taxon>
        <taxon>Eutheria</taxon>
        <taxon>Laurasiatheria</taxon>
        <taxon>Chiroptera</taxon>
        <taxon>Yangochiroptera</taxon>
        <taxon>Vespertilionidae</taxon>
        <taxon>Cnephaeus</taxon>
    </lineage>
</organism>
<sequence length="300" mass="32485">MGGSLGSIETSVPVWSGVNVAVVSLKNLHPALSTDSDKNQWKEVHKQVIDSAYEVIKLKGDTSWAIGLSVAELAESMMKNLRHMHPISTMIKGLHGIKELTTPLLLLPLSCTDSASLALTHFGTKRLGPVPAADTSGAGTFSGYELWLLPQSPLRSRESEHYLGDIVEMNSSLGFVIVVFLVFGQTHGDSVTQMEGQVTLLEGAPLTVNCTYSATGYPALFWYVQYPGEGPQLLLKASRINENGSNKEFVATYQKQPNAFHLKKASVHQTDSAMYYCVLGDTVTGTAGELSTNLGTWTYC</sequence>
<dbReference type="Pfam" id="PF02866">
    <property type="entry name" value="Ldh_1_C"/>
    <property type="match status" value="1"/>
</dbReference>
<keyword evidence="2" id="KW-1064">Adaptive immunity</keyword>
<evidence type="ECO:0000256" key="1">
    <source>
        <dbReference type="ARBA" id="ARBA00022729"/>
    </source>
</evidence>
<feature type="domain" description="Ig-like" evidence="6">
    <location>
        <begin position="189"/>
        <end position="293"/>
    </location>
</feature>
<name>A0AA40HXK1_CNENI</name>
<comment type="caution">
    <text evidence="7">The sequence shown here is derived from an EMBL/GenBank/DDBJ whole genome shotgun (WGS) entry which is preliminary data.</text>
</comment>
<dbReference type="InterPro" id="IPR013783">
    <property type="entry name" value="Ig-like_fold"/>
</dbReference>
<dbReference type="EMBL" id="JAULJE010000009">
    <property type="protein sequence ID" value="KAK1338825.1"/>
    <property type="molecule type" value="Genomic_DNA"/>
</dbReference>
<dbReference type="Gene3D" id="3.90.110.10">
    <property type="entry name" value="Lactate dehydrogenase/glycoside hydrolase, family 4, C-terminal"/>
    <property type="match status" value="1"/>
</dbReference>
<accession>A0AA40HXK1</accession>
<dbReference type="PANTHER" id="PTHR19367:SF43">
    <property type="entry name" value="T CELL RECEPTOR ALPHA VARIABLE 6-4-RELATED"/>
    <property type="match status" value="1"/>
</dbReference>
<dbReference type="GO" id="GO:0042101">
    <property type="term" value="C:T cell receptor complex"/>
    <property type="evidence" value="ECO:0007669"/>
    <property type="project" value="UniProtKB-KW"/>
</dbReference>
<proteinExistence type="predicted"/>
<keyword evidence="3" id="KW-0675">Receptor</keyword>
<evidence type="ECO:0000256" key="4">
    <source>
        <dbReference type="ARBA" id="ARBA00023319"/>
    </source>
</evidence>
<keyword evidence="5" id="KW-0391">Immunity</keyword>
<evidence type="ECO:0000313" key="7">
    <source>
        <dbReference type="EMBL" id="KAK1338825.1"/>
    </source>
</evidence>
<dbReference type="InterPro" id="IPR036179">
    <property type="entry name" value="Ig-like_dom_sf"/>
</dbReference>
<dbReference type="Proteomes" id="UP001177744">
    <property type="component" value="Unassembled WGS sequence"/>
</dbReference>
<evidence type="ECO:0000256" key="3">
    <source>
        <dbReference type="ARBA" id="ARBA00023170"/>
    </source>
</evidence>
<keyword evidence="1" id="KW-0732">Signal</keyword>
<gene>
    <name evidence="7" type="ORF">QTO34_019484</name>
</gene>
<dbReference type="Gene3D" id="2.60.40.10">
    <property type="entry name" value="Immunoglobulins"/>
    <property type="match status" value="1"/>
</dbReference>
<evidence type="ECO:0000259" key="6">
    <source>
        <dbReference type="PROSITE" id="PS50835"/>
    </source>
</evidence>
<dbReference type="InterPro" id="IPR013106">
    <property type="entry name" value="Ig_V-set"/>
</dbReference>
<keyword evidence="8" id="KW-1185">Reference proteome</keyword>
<evidence type="ECO:0000256" key="5">
    <source>
        <dbReference type="ARBA" id="ARBA00043266"/>
    </source>
</evidence>
<feature type="non-terminal residue" evidence="7">
    <location>
        <position position="300"/>
    </location>
</feature>
<dbReference type="Pfam" id="PF07686">
    <property type="entry name" value="V-set"/>
    <property type="match status" value="1"/>
</dbReference>
<dbReference type="PANTHER" id="PTHR19367">
    <property type="entry name" value="T-CELL RECEPTOR ALPHA CHAIN V REGION"/>
    <property type="match status" value="1"/>
</dbReference>